<dbReference type="PANTHER" id="PTHR46577:SF1">
    <property type="entry name" value="HTH-TYPE TRANSCRIPTIONAL REGULATORY PROTEIN GABR"/>
    <property type="match status" value="1"/>
</dbReference>
<gene>
    <name evidence="9" type="ORF">BW143_09485</name>
</gene>
<accession>A0A1R1QNH4</accession>
<organism evidence="9 10">
    <name type="scientific">Bacillus swezeyi</name>
    <dbReference type="NCBI Taxonomy" id="1925020"/>
    <lineage>
        <taxon>Bacteria</taxon>
        <taxon>Bacillati</taxon>
        <taxon>Bacillota</taxon>
        <taxon>Bacilli</taxon>
        <taxon>Bacillales</taxon>
        <taxon>Bacillaceae</taxon>
        <taxon>Bacillus</taxon>
    </lineage>
</organism>
<dbReference type="GO" id="GO:0003677">
    <property type="term" value="F:DNA binding"/>
    <property type="evidence" value="ECO:0007669"/>
    <property type="project" value="UniProtKB-KW"/>
</dbReference>
<keyword evidence="5" id="KW-0805">Transcription regulation</keyword>
<dbReference type="InterPro" id="IPR004839">
    <property type="entry name" value="Aminotransferase_I/II_large"/>
</dbReference>
<dbReference type="GO" id="GO:0030170">
    <property type="term" value="F:pyridoxal phosphate binding"/>
    <property type="evidence" value="ECO:0007669"/>
    <property type="project" value="InterPro"/>
</dbReference>
<comment type="similarity">
    <text evidence="2">In the C-terminal section; belongs to the class-I pyridoxal-phosphate-dependent aminotransferase family.</text>
</comment>
<dbReference type="Gene3D" id="1.10.10.10">
    <property type="entry name" value="Winged helix-like DNA-binding domain superfamily/Winged helix DNA-binding domain"/>
    <property type="match status" value="1"/>
</dbReference>
<evidence type="ECO:0000313" key="10">
    <source>
        <dbReference type="Proteomes" id="UP000187367"/>
    </source>
</evidence>
<dbReference type="InterPro" id="IPR051446">
    <property type="entry name" value="HTH_trans_reg/aminotransferase"/>
</dbReference>
<evidence type="ECO:0000256" key="6">
    <source>
        <dbReference type="ARBA" id="ARBA00023125"/>
    </source>
</evidence>
<dbReference type="InterPro" id="IPR036390">
    <property type="entry name" value="WH_DNA-bd_sf"/>
</dbReference>
<dbReference type="AlphaFoldDB" id="A0A1R1QNH4"/>
<dbReference type="PROSITE" id="PS50949">
    <property type="entry name" value="HTH_GNTR"/>
    <property type="match status" value="1"/>
</dbReference>
<keyword evidence="6" id="KW-0238">DNA-binding</keyword>
<dbReference type="RefSeq" id="WP_076761751.1">
    <property type="nucleotide sequence ID" value="NZ_JARMMH010000013.1"/>
</dbReference>
<evidence type="ECO:0000259" key="8">
    <source>
        <dbReference type="PROSITE" id="PS50949"/>
    </source>
</evidence>
<dbReference type="Gene3D" id="3.40.640.10">
    <property type="entry name" value="Type I PLP-dependent aspartate aminotransferase-like (Major domain)"/>
    <property type="match status" value="1"/>
</dbReference>
<dbReference type="InterPro" id="IPR036388">
    <property type="entry name" value="WH-like_DNA-bd_sf"/>
</dbReference>
<dbReference type="SUPFAM" id="SSF46785">
    <property type="entry name" value="Winged helix' DNA-binding domain"/>
    <property type="match status" value="1"/>
</dbReference>
<dbReference type="GO" id="GO:0008483">
    <property type="term" value="F:transaminase activity"/>
    <property type="evidence" value="ECO:0007669"/>
    <property type="project" value="UniProtKB-KW"/>
</dbReference>
<evidence type="ECO:0000256" key="1">
    <source>
        <dbReference type="ARBA" id="ARBA00001933"/>
    </source>
</evidence>
<sequence>MDITPFLNREHDEPLYQQLYMFFKNKIHSGHIQPGTKLPSKRALSKHLNISQTTVEHAYEQLTAEGYLISKPRKGWYAAETDGDFNDHPAPPLFNTEAETSPSLEDVIDFHHGHVDLHSFPVSSWKKTIAKTVDASDFELFQSGPPAGDLFLRKMIAVYLRESRGVKCTPEQIIVGAGTPVVLQLLCQLFPKGTAVGYENPGFYRSKSVLKAGGLRVMPIAVDESGICVNELHQYRPKLAYVTPSHQFPLGMVMPVGRRLKLLDWAKSHGAYIIEDDYDGEFRYAGQPIPSLQGLDQNNRVIYLGTFSKSLIPSLRVSYMVLPLPLAERGQELCSLYKQTVSRHVQQAVAQFMKNGEYQRHINRMRTLYRKKRKTLLEAVKRELGNDAAIKGENAGLHIILETNGIQSEEWLVSKALEEGVKVYPASVSYDTPPQTRAVLLGFGGLSEEAITAGIKKLKKAWLRP</sequence>
<reference evidence="9 10" key="1">
    <citation type="submission" date="2017-01" db="EMBL/GenBank/DDBJ databases">
        <title>Bacillus phylogenomics.</title>
        <authorList>
            <person name="Dunlap C."/>
        </authorList>
    </citation>
    <scope>NUCLEOTIDE SEQUENCE [LARGE SCALE GENOMIC DNA]</scope>
    <source>
        <strain evidence="9 10">NRRL B-41282</strain>
    </source>
</reference>
<dbReference type="SUPFAM" id="SSF53383">
    <property type="entry name" value="PLP-dependent transferases"/>
    <property type="match status" value="1"/>
</dbReference>
<keyword evidence="3" id="KW-0808">Transferase</keyword>
<dbReference type="EMBL" id="MTJL01000016">
    <property type="protein sequence ID" value="OMI06236.1"/>
    <property type="molecule type" value="Genomic_DNA"/>
</dbReference>
<dbReference type="CDD" id="cd00609">
    <property type="entry name" value="AAT_like"/>
    <property type="match status" value="1"/>
</dbReference>
<evidence type="ECO:0000256" key="4">
    <source>
        <dbReference type="ARBA" id="ARBA00022898"/>
    </source>
</evidence>
<dbReference type="InterPro" id="IPR015424">
    <property type="entry name" value="PyrdxlP-dep_Trfase"/>
</dbReference>
<evidence type="ECO:0000313" key="9">
    <source>
        <dbReference type="EMBL" id="OMI06236.1"/>
    </source>
</evidence>
<keyword evidence="3" id="KW-0032">Aminotransferase</keyword>
<dbReference type="InterPro" id="IPR000524">
    <property type="entry name" value="Tscrpt_reg_HTH_GntR"/>
</dbReference>
<keyword evidence="4" id="KW-0663">Pyridoxal phosphate</keyword>
<dbReference type="Pfam" id="PF00155">
    <property type="entry name" value="Aminotran_1_2"/>
    <property type="match status" value="1"/>
</dbReference>
<dbReference type="InterPro" id="IPR015421">
    <property type="entry name" value="PyrdxlP-dep_Trfase_major"/>
</dbReference>
<proteinExistence type="inferred from homology"/>
<evidence type="ECO:0000256" key="5">
    <source>
        <dbReference type="ARBA" id="ARBA00023015"/>
    </source>
</evidence>
<dbReference type="OrthoDB" id="9808770at2"/>
<feature type="domain" description="HTH gntR-type" evidence="8">
    <location>
        <begin position="13"/>
        <end position="81"/>
    </location>
</feature>
<dbReference type="SMART" id="SM00345">
    <property type="entry name" value="HTH_GNTR"/>
    <property type="match status" value="1"/>
</dbReference>
<evidence type="ECO:0000256" key="2">
    <source>
        <dbReference type="ARBA" id="ARBA00005384"/>
    </source>
</evidence>
<dbReference type="Pfam" id="PF00392">
    <property type="entry name" value="GntR"/>
    <property type="match status" value="1"/>
</dbReference>
<keyword evidence="10" id="KW-1185">Reference proteome</keyword>
<dbReference type="CDD" id="cd07377">
    <property type="entry name" value="WHTH_GntR"/>
    <property type="match status" value="1"/>
</dbReference>
<name>A0A1R1QNH4_9BACI</name>
<protein>
    <submittedName>
        <fullName evidence="9">GntR family transcriptional regulator</fullName>
    </submittedName>
</protein>
<evidence type="ECO:0000256" key="3">
    <source>
        <dbReference type="ARBA" id="ARBA00022576"/>
    </source>
</evidence>
<dbReference type="PRINTS" id="PR00035">
    <property type="entry name" value="HTHGNTR"/>
</dbReference>
<dbReference type="PANTHER" id="PTHR46577">
    <property type="entry name" value="HTH-TYPE TRANSCRIPTIONAL REGULATORY PROTEIN GABR"/>
    <property type="match status" value="1"/>
</dbReference>
<dbReference type="Proteomes" id="UP000187367">
    <property type="component" value="Unassembled WGS sequence"/>
</dbReference>
<accession>A0A1R1RW92</accession>
<comment type="caution">
    <text evidence="9">The sequence shown here is derived from an EMBL/GenBank/DDBJ whole genome shotgun (WGS) entry which is preliminary data.</text>
</comment>
<dbReference type="GO" id="GO:0003700">
    <property type="term" value="F:DNA-binding transcription factor activity"/>
    <property type="evidence" value="ECO:0007669"/>
    <property type="project" value="InterPro"/>
</dbReference>
<evidence type="ECO:0000256" key="7">
    <source>
        <dbReference type="ARBA" id="ARBA00023163"/>
    </source>
</evidence>
<keyword evidence="7" id="KW-0804">Transcription</keyword>
<comment type="cofactor">
    <cofactor evidence="1">
        <name>pyridoxal 5'-phosphate</name>
        <dbReference type="ChEBI" id="CHEBI:597326"/>
    </cofactor>
</comment>